<dbReference type="InterPro" id="IPR036291">
    <property type="entry name" value="NAD(P)-bd_dom_sf"/>
</dbReference>
<keyword evidence="2" id="KW-0560">Oxidoreductase</keyword>
<keyword evidence="5" id="KW-1185">Reference proteome</keyword>
<evidence type="ECO:0000256" key="1">
    <source>
        <dbReference type="ARBA" id="ARBA00006484"/>
    </source>
</evidence>
<dbReference type="GO" id="GO:0016491">
    <property type="term" value="F:oxidoreductase activity"/>
    <property type="evidence" value="ECO:0007669"/>
    <property type="project" value="UniProtKB-KW"/>
</dbReference>
<dbReference type="EMBL" id="JABBXH010000002">
    <property type="protein sequence ID" value="NMP31160.1"/>
    <property type="molecule type" value="Genomic_DNA"/>
</dbReference>
<dbReference type="RefSeq" id="WP_169074494.1">
    <property type="nucleotide sequence ID" value="NZ_JABBXH010000002.1"/>
</dbReference>
<dbReference type="AlphaFoldDB" id="A0A7Y0Q7L5"/>
<organism evidence="4 5">
    <name type="scientific">Thalassotalea algicola</name>
    <dbReference type="NCBI Taxonomy" id="2716224"/>
    <lineage>
        <taxon>Bacteria</taxon>
        <taxon>Pseudomonadati</taxon>
        <taxon>Pseudomonadota</taxon>
        <taxon>Gammaproteobacteria</taxon>
        <taxon>Alteromonadales</taxon>
        <taxon>Colwelliaceae</taxon>
        <taxon>Thalassotalea</taxon>
    </lineage>
</organism>
<dbReference type="PANTHER" id="PTHR24320">
    <property type="entry name" value="RETINOL DEHYDROGENASE"/>
    <property type="match status" value="1"/>
</dbReference>
<protein>
    <submittedName>
        <fullName evidence="4">SDR family NAD(P)-dependent oxidoreductase</fullName>
    </submittedName>
</protein>
<evidence type="ECO:0000313" key="5">
    <source>
        <dbReference type="Proteomes" id="UP000568664"/>
    </source>
</evidence>
<name>A0A7Y0Q7L5_9GAMM</name>
<comment type="similarity">
    <text evidence="1 3">Belongs to the short-chain dehydrogenases/reductases (SDR) family.</text>
</comment>
<dbReference type="PRINTS" id="PR00080">
    <property type="entry name" value="SDRFAMILY"/>
</dbReference>
<reference evidence="4 5" key="1">
    <citation type="submission" date="2020-04" db="EMBL/GenBank/DDBJ databases">
        <title>Thalassotalea sp. M1531, isolated from the surface of marine red alga.</title>
        <authorList>
            <person name="Pang L."/>
            <person name="Lu D.-C."/>
        </authorList>
    </citation>
    <scope>NUCLEOTIDE SEQUENCE [LARGE SCALE GENOMIC DNA]</scope>
    <source>
        <strain evidence="4 5">M1531</strain>
    </source>
</reference>
<evidence type="ECO:0000256" key="2">
    <source>
        <dbReference type="ARBA" id="ARBA00023002"/>
    </source>
</evidence>
<accession>A0A7Y0Q7L5</accession>
<comment type="caution">
    <text evidence="4">The sequence shown here is derived from an EMBL/GenBank/DDBJ whole genome shotgun (WGS) entry which is preliminary data.</text>
</comment>
<gene>
    <name evidence="4" type="ORF">HII17_06250</name>
</gene>
<sequence length="263" mass="27712">MSKVILLTGATDGIGLATAYELAKQGHTLLLHGRNEQKLLKVMNDIKANYNAQVESYLADLSKLSEVRSMATAISKQHSKLDVLINNAGIFATANPITATGLDIRFVVNTLAPYVLTTSLLPIMDTSSRVVNLSSAAQAPVNIEALAGNVALSDNAAYAQSKLAITMWTKYLAEQLAGKGPMLVAVNPASFLGSKMVKEAYGVAGNDIGIGVDILCRAALSEEFADASGKYFDNDSGQFTNPHAAALNPENVNAVVNAIAQMV</sequence>
<dbReference type="PANTHER" id="PTHR24320:SF148">
    <property type="entry name" value="NAD(P)-BINDING ROSSMANN-FOLD SUPERFAMILY PROTEIN"/>
    <property type="match status" value="1"/>
</dbReference>
<dbReference type="Pfam" id="PF00106">
    <property type="entry name" value="adh_short"/>
    <property type="match status" value="1"/>
</dbReference>
<dbReference type="SUPFAM" id="SSF51735">
    <property type="entry name" value="NAD(P)-binding Rossmann-fold domains"/>
    <property type="match status" value="1"/>
</dbReference>
<dbReference type="PRINTS" id="PR00081">
    <property type="entry name" value="GDHRDH"/>
</dbReference>
<evidence type="ECO:0000313" key="4">
    <source>
        <dbReference type="EMBL" id="NMP31160.1"/>
    </source>
</evidence>
<dbReference type="InterPro" id="IPR002347">
    <property type="entry name" value="SDR_fam"/>
</dbReference>
<dbReference type="Proteomes" id="UP000568664">
    <property type="component" value="Unassembled WGS sequence"/>
</dbReference>
<evidence type="ECO:0000256" key="3">
    <source>
        <dbReference type="RuleBase" id="RU000363"/>
    </source>
</evidence>
<dbReference type="Gene3D" id="3.40.50.720">
    <property type="entry name" value="NAD(P)-binding Rossmann-like Domain"/>
    <property type="match status" value="1"/>
</dbReference>
<proteinExistence type="inferred from homology"/>